<evidence type="ECO:0000259" key="6">
    <source>
        <dbReference type="Pfam" id="PF12698"/>
    </source>
</evidence>
<organism evidence="7 8">
    <name type="scientific">Streptomyces ruber</name>
    <dbReference type="NCBI Taxonomy" id="83378"/>
    <lineage>
        <taxon>Bacteria</taxon>
        <taxon>Bacillati</taxon>
        <taxon>Actinomycetota</taxon>
        <taxon>Actinomycetes</taxon>
        <taxon>Kitasatosporales</taxon>
        <taxon>Streptomycetaceae</taxon>
        <taxon>Streptomyces</taxon>
    </lineage>
</organism>
<keyword evidence="8" id="KW-1185">Reference proteome</keyword>
<sequence length="513" mass="53300">MTSTTVLLVRRFLTEAARTPVNILTLVLVPVVFVVVAAEPLADAAELLGGPGGPAVQTATAGWAAGFIAAIGMYFQVREARAADRRLVRAGLAPARLVTARTATGLALVLVASAAALTALAARTGWGDEPERVLAGTLMYAVIYLAIGTLVGALVARPVNGTVLILFVWILDVFLGPVLGAADRPATRILPTHFVTLWMADLPSGHGGRIGDLGRALLWAAAALATAWATVTATSRTARRRGRSGQLATGVRMGLREVARNRVLWALLIAVPVVFVLLAVATTPDEPTTISVRENGRTMMKEFWLPDVHGGTMAPIAIASLATLAGLFTLLDARTGDRRLALAGFRPLPLLTSRLIVIALGALVATTASLAVTATVFDARQWGWYAAANALIALSYALVGVLVGPLFGRVGGVLIAFLLPFVDLGIEQSPMLRPAPPAWAHALPGYGPGRVLTDAALTPGFDETGSLLIALAWLAGLVLAVTLLFRSTVRPAGAARRAMGTQVPPAGGRGAAT</sequence>
<evidence type="ECO:0000313" key="7">
    <source>
        <dbReference type="EMBL" id="GGQ49172.1"/>
    </source>
</evidence>
<feature type="domain" description="ABC-2 type transporter transmembrane" evidence="6">
    <location>
        <begin position="67"/>
        <end position="225"/>
    </location>
</feature>
<evidence type="ECO:0000256" key="1">
    <source>
        <dbReference type="ARBA" id="ARBA00004141"/>
    </source>
</evidence>
<evidence type="ECO:0000256" key="2">
    <source>
        <dbReference type="ARBA" id="ARBA00022692"/>
    </source>
</evidence>
<feature type="transmembrane region" description="Helical" evidence="5">
    <location>
        <begin position="313"/>
        <end position="333"/>
    </location>
</feature>
<reference evidence="7" key="1">
    <citation type="journal article" date="2014" name="Int. J. Syst. Evol. Microbiol.">
        <title>Complete genome sequence of Corynebacterium casei LMG S-19264T (=DSM 44701T), isolated from a smear-ripened cheese.</title>
        <authorList>
            <consortium name="US DOE Joint Genome Institute (JGI-PGF)"/>
            <person name="Walter F."/>
            <person name="Albersmeier A."/>
            <person name="Kalinowski J."/>
            <person name="Ruckert C."/>
        </authorList>
    </citation>
    <scope>NUCLEOTIDE SEQUENCE</scope>
    <source>
        <strain evidence="7">JCM 3131</strain>
    </source>
</reference>
<feature type="transmembrane region" description="Helical" evidence="5">
    <location>
        <begin position="263"/>
        <end position="281"/>
    </location>
</feature>
<name>A0A918BC25_9ACTN</name>
<feature type="transmembrane region" description="Helical" evidence="5">
    <location>
        <begin position="58"/>
        <end position="77"/>
    </location>
</feature>
<dbReference type="Proteomes" id="UP000620156">
    <property type="component" value="Unassembled WGS sequence"/>
</dbReference>
<feature type="transmembrane region" description="Helical" evidence="5">
    <location>
        <begin position="406"/>
        <end position="426"/>
    </location>
</feature>
<feature type="transmembrane region" description="Helical" evidence="5">
    <location>
        <begin position="163"/>
        <end position="182"/>
    </location>
</feature>
<proteinExistence type="predicted"/>
<comment type="subcellular location">
    <subcellularLocation>
        <location evidence="1">Membrane</location>
        <topology evidence="1">Multi-pass membrane protein</topology>
    </subcellularLocation>
</comment>
<gene>
    <name evidence="7" type="ORF">GCM10010145_17520</name>
</gene>
<reference evidence="7" key="2">
    <citation type="submission" date="2020-09" db="EMBL/GenBank/DDBJ databases">
        <authorList>
            <person name="Sun Q."/>
            <person name="Ohkuma M."/>
        </authorList>
    </citation>
    <scope>NUCLEOTIDE SEQUENCE</scope>
    <source>
        <strain evidence="7">JCM 3131</strain>
    </source>
</reference>
<dbReference type="Pfam" id="PF12698">
    <property type="entry name" value="ABC2_membrane_3"/>
    <property type="match status" value="1"/>
</dbReference>
<keyword evidence="4 5" id="KW-0472">Membrane</keyword>
<protein>
    <recommendedName>
        <fullName evidence="6">ABC-2 type transporter transmembrane domain-containing protein</fullName>
    </recommendedName>
</protein>
<dbReference type="EMBL" id="BMQK01000003">
    <property type="protein sequence ID" value="GGQ49172.1"/>
    <property type="molecule type" value="Genomic_DNA"/>
</dbReference>
<dbReference type="RefSeq" id="WP_189216124.1">
    <property type="nucleotide sequence ID" value="NZ_BMQK01000003.1"/>
</dbReference>
<dbReference type="GO" id="GO:0140359">
    <property type="term" value="F:ABC-type transporter activity"/>
    <property type="evidence" value="ECO:0007669"/>
    <property type="project" value="InterPro"/>
</dbReference>
<evidence type="ECO:0000256" key="5">
    <source>
        <dbReference type="SAM" id="Phobius"/>
    </source>
</evidence>
<dbReference type="AlphaFoldDB" id="A0A918BC25"/>
<feature type="transmembrane region" description="Helical" evidence="5">
    <location>
        <begin position="216"/>
        <end position="234"/>
    </location>
</feature>
<keyword evidence="3 5" id="KW-1133">Transmembrane helix</keyword>
<dbReference type="InterPro" id="IPR013525">
    <property type="entry name" value="ABC2_TM"/>
</dbReference>
<feature type="transmembrane region" description="Helical" evidence="5">
    <location>
        <begin position="467"/>
        <end position="489"/>
    </location>
</feature>
<keyword evidence="2 5" id="KW-0812">Transmembrane</keyword>
<feature type="transmembrane region" description="Helical" evidence="5">
    <location>
        <begin position="133"/>
        <end position="156"/>
    </location>
</feature>
<feature type="transmembrane region" description="Helical" evidence="5">
    <location>
        <begin position="354"/>
        <end position="376"/>
    </location>
</feature>
<feature type="transmembrane region" description="Helical" evidence="5">
    <location>
        <begin position="382"/>
        <end position="399"/>
    </location>
</feature>
<evidence type="ECO:0000256" key="3">
    <source>
        <dbReference type="ARBA" id="ARBA00022989"/>
    </source>
</evidence>
<evidence type="ECO:0000256" key="4">
    <source>
        <dbReference type="ARBA" id="ARBA00023136"/>
    </source>
</evidence>
<evidence type="ECO:0000313" key="8">
    <source>
        <dbReference type="Proteomes" id="UP000620156"/>
    </source>
</evidence>
<feature type="transmembrane region" description="Helical" evidence="5">
    <location>
        <begin position="21"/>
        <end position="38"/>
    </location>
</feature>
<comment type="caution">
    <text evidence="7">The sequence shown here is derived from an EMBL/GenBank/DDBJ whole genome shotgun (WGS) entry which is preliminary data.</text>
</comment>
<feature type="transmembrane region" description="Helical" evidence="5">
    <location>
        <begin position="98"/>
        <end position="121"/>
    </location>
</feature>
<dbReference type="GO" id="GO:0016020">
    <property type="term" value="C:membrane"/>
    <property type="evidence" value="ECO:0007669"/>
    <property type="project" value="UniProtKB-SubCell"/>
</dbReference>
<accession>A0A918BC25</accession>